<dbReference type="PANTHER" id="PTHR30006">
    <property type="entry name" value="THIAMINE-BINDING PERIPLASMIC PROTEIN-RELATED"/>
    <property type="match status" value="1"/>
</dbReference>
<dbReference type="Proteomes" id="UP000237839">
    <property type="component" value="Unassembled WGS sequence"/>
</dbReference>
<keyword evidence="3" id="KW-0479">Metal-binding</keyword>
<feature type="binding site" evidence="3">
    <location>
        <position position="225"/>
    </location>
    <ligand>
        <name>Fe cation</name>
        <dbReference type="ChEBI" id="CHEBI:24875"/>
    </ligand>
</feature>
<dbReference type="RefSeq" id="WP_105530147.1">
    <property type="nucleotide sequence ID" value="NZ_PUGF01000001.1"/>
</dbReference>
<dbReference type="InterPro" id="IPR006059">
    <property type="entry name" value="SBP"/>
</dbReference>
<organism evidence="5 6">
    <name type="scientific">Solimicrobium silvestre</name>
    <dbReference type="NCBI Taxonomy" id="2099400"/>
    <lineage>
        <taxon>Bacteria</taxon>
        <taxon>Pseudomonadati</taxon>
        <taxon>Pseudomonadota</taxon>
        <taxon>Betaproteobacteria</taxon>
        <taxon>Burkholderiales</taxon>
        <taxon>Oxalobacteraceae</taxon>
        <taxon>Solimicrobium</taxon>
    </lineage>
</organism>
<dbReference type="GO" id="GO:0046872">
    <property type="term" value="F:metal ion binding"/>
    <property type="evidence" value="ECO:0007669"/>
    <property type="project" value="UniProtKB-KW"/>
</dbReference>
<proteinExistence type="inferred from homology"/>
<evidence type="ECO:0000256" key="4">
    <source>
        <dbReference type="SAM" id="SignalP"/>
    </source>
</evidence>
<comment type="similarity">
    <text evidence="1">Belongs to the bacterial solute-binding protein 1 family.</text>
</comment>
<keyword evidence="2 4" id="KW-0732">Signal</keyword>
<dbReference type="Pfam" id="PF13416">
    <property type="entry name" value="SBP_bac_8"/>
    <property type="match status" value="1"/>
</dbReference>
<evidence type="ECO:0000313" key="5">
    <source>
        <dbReference type="EMBL" id="PRC95282.1"/>
    </source>
</evidence>
<feature type="signal peptide" evidence="4">
    <location>
        <begin position="1"/>
        <end position="28"/>
    </location>
</feature>
<gene>
    <name evidence="5" type="ORF">S2091_0477</name>
</gene>
<comment type="caution">
    <text evidence="5">The sequence shown here is derived from an EMBL/GenBank/DDBJ whole genome shotgun (WGS) entry which is preliminary data.</text>
</comment>
<dbReference type="PANTHER" id="PTHR30006:SF15">
    <property type="entry name" value="IRON-UTILIZATION PERIPLASMIC PROTEIN"/>
    <property type="match status" value="1"/>
</dbReference>
<accession>A0A2S9H5M3</accession>
<dbReference type="GO" id="GO:0030288">
    <property type="term" value="C:outer membrane-bounded periplasmic space"/>
    <property type="evidence" value="ECO:0007669"/>
    <property type="project" value="TreeGrafter"/>
</dbReference>
<sequence length="338" mass="37231">MKKLNHLTRLISAALFTSLLATSLTASAEQVVVYSARNEQLIKPLFDAYTKQTGVQIKFVTDKEGPLMERLKAEGKQTPADIFMTVDAGNLWQAAQMDLFQPLTSSTLTANIPAHLRDTNNQWFGLSIRARTIFFNTKQVTPASLSTYEELADPKWKGKLCLRTSKKIYNQSLTAMLIAEHGAIKAEQIVKGWVSNLATPVFSDDTKMLEAIAAGQCEVGIANSYYYGRLMDKWPTLPIGIFWANQNNGGVHVNISGAGVTKFAKNPTGAQKLLEWLSSSQAQNLYTDGAMEFPANPAIPADPRLVKWGPFKQNLINVSKAGELQAEAVKLMDRAGYK</sequence>
<dbReference type="AlphaFoldDB" id="A0A2S9H5M3"/>
<keyword evidence="3" id="KW-0408">Iron</keyword>
<protein>
    <submittedName>
        <fullName evidence="5">ABC-type Fe3+ transport system periplasmic component</fullName>
    </submittedName>
</protein>
<evidence type="ECO:0000256" key="1">
    <source>
        <dbReference type="ARBA" id="ARBA00008520"/>
    </source>
</evidence>
<feature type="chain" id="PRO_5015640356" evidence="4">
    <location>
        <begin position="29"/>
        <end position="338"/>
    </location>
</feature>
<dbReference type="SUPFAM" id="SSF53850">
    <property type="entry name" value="Periplasmic binding protein-like II"/>
    <property type="match status" value="1"/>
</dbReference>
<keyword evidence="6" id="KW-1185">Reference proteome</keyword>
<dbReference type="PIRSF" id="PIRSF002825">
    <property type="entry name" value="CfbpA"/>
    <property type="match status" value="1"/>
</dbReference>
<evidence type="ECO:0000313" key="6">
    <source>
        <dbReference type="Proteomes" id="UP000237839"/>
    </source>
</evidence>
<dbReference type="OrthoDB" id="9769567at2"/>
<feature type="binding site" evidence="3">
    <location>
        <position position="226"/>
    </location>
    <ligand>
        <name>Fe cation</name>
        <dbReference type="ChEBI" id="CHEBI:24875"/>
    </ligand>
</feature>
<dbReference type="Gene3D" id="3.40.190.10">
    <property type="entry name" value="Periplasmic binding protein-like II"/>
    <property type="match status" value="2"/>
</dbReference>
<dbReference type="EMBL" id="PUGF01000001">
    <property type="protein sequence ID" value="PRC95282.1"/>
    <property type="molecule type" value="Genomic_DNA"/>
</dbReference>
<name>A0A2S9H5M3_9BURK</name>
<reference evidence="5 6" key="1">
    <citation type="submission" date="2018-02" db="EMBL/GenBank/DDBJ databases">
        <title>Solimicrobium silvestre gen. nov., sp. nov., isolated from alpine forest soil.</title>
        <authorList>
            <person name="Margesin R."/>
            <person name="Albuquerque L."/>
            <person name="Zhang D.-C."/>
            <person name="Froufe H.J.C."/>
            <person name="Severino R."/>
            <person name="Roxo I."/>
            <person name="Egas C."/>
            <person name="Da Costa M.S."/>
        </authorList>
    </citation>
    <scope>NUCLEOTIDE SEQUENCE [LARGE SCALE GENOMIC DNA]</scope>
    <source>
        <strain evidence="5 6">S20-91</strain>
    </source>
</reference>
<evidence type="ECO:0000256" key="3">
    <source>
        <dbReference type="PIRSR" id="PIRSR002825-1"/>
    </source>
</evidence>
<evidence type="ECO:0000256" key="2">
    <source>
        <dbReference type="ARBA" id="ARBA00022729"/>
    </source>
</evidence>
<dbReference type="InterPro" id="IPR026045">
    <property type="entry name" value="Ferric-bd"/>
</dbReference>